<dbReference type="PANTHER" id="PTHR14969:SF13">
    <property type="entry name" value="AT30094P"/>
    <property type="match status" value="1"/>
</dbReference>
<dbReference type="SMART" id="SM00014">
    <property type="entry name" value="acidPPc"/>
    <property type="match status" value="1"/>
</dbReference>
<evidence type="ECO:0000259" key="2">
    <source>
        <dbReference type="SMART" id="SM00014"/>
    </source>
</evidence>
<dbReference type="SUPFAM" id="SSF48317">
    <property type="entry name" value="Acid phosphatase/Vanadium-dependent haloperoxidase"/>
    <property type="match status" value="1"/>
</dbReference>
<name>A0A0A2MHE9_9FLAO</name>
<protein>
    <submittedName>
        <fullName evidence="3">Phosphoesterase</fullName>
    </submittedName>
</protein>
<dbReference type="RefSeq" id="WP_026991304.1">
    <property type="nucleotide sequence ID" value="NZ_AUGP01000028.1"/>
</dbReference>
<dbReference type="EMBL" id="JRLY01000012">
    <property type="protein sequence ID" value="KGO92087.1"/>
    <property type="molecule type" value="Genomic_DNA"/>
</dbReference>
<keyword evidence="4" id="KW-1185">Reference proteome</keyword>
<dbReference type="AlphaFoldDB" id="A0A0A2MHE9"/>
<dbReference type="Proteomes" id="UP000030111">
    <property type="component" value="Unassembled WGS sequence"/>
</dbReference>
<comment type="caution">
    <text evidence="3">The sequence shown here is derived from an EMBL/GenBank/DDBJ whole genome shotgun (WGS) entry which is preliminary data.</text>
</comment>
<dbReference type="Gene3D" id="1.20.144.10">
    <property type="entry name" value="Phosphatidic acid phosphatase type 2/haloperoxidase"/>
    <property type="match status" value="1"/>
</dbReference>
<keyword evidence="1" id="KW-0812">Transmembrane</keyword>
<organism evidence="3 4">
    <name type="scientific">Flavobacterium subsaxonicum WB 4.1-42 = DSM 21790</name>
    <dbReference type="NCBI Taxonomy" id="1121898"/>
    <lineage>
        <taxon>Bacteria</taxon>
        <taxon>Pseudomonadati</taxon>
        <taxon>Bacteroidota</taxon>
        <taxon>Flavobacteriia</taxon>
        <taxon>Flavobacteriales</taxon>
        <taxon>Flavobacteriaceae</taxon>
        <taxon>Flavobacterium</taxon>
    </lineage>
</organism>
<gene>
    <name evidence="3" type="ORF">Q766_14435</name>
</gene>
<dbReference type="InterPro" id="IPR036938">
    <property type="entry name" value="PAP2/HPO_sf"/>
</dbReference>
<accession>A0A0A2MHE9</accession>
<feature type="transmembrane region" description="Helical" evidence="1">
    <location>
        <begin position="54"/>
        <end position="71"/>
    </location>
</feature>
<dbReference type="CDD" id="cd03395">
    <property type="entry name" value="PAP2_like_4"/>
    <property type="match status" value="1"/>
</dbReference>
<feature type="transmembrane region" description="Helical" evidence="1">
    <location>
        <begin position="27"/>
        <end position="47"/>
    </location>
</feature>
<dbReference type="OrthoDB" id="9789113at2"/>
<keyword evidence="1" id="KW-1133">Transmembrane helix</keyword>
<proteinExistence type="predicted"/>
<evidence type="ECO:0000313" key="3">
    <source>
        <dbReference type="EMBL" id="KGO92087.1"/>
    </source>
</evidence>
<dbReference type="PANTHER" id="PTHR14969">
    <property type="entry name" value="SPHINGOSINE-1-PHOSPHATE PHOSPHOHYDROLASE"/>
    <property type="match status" value="1"/>
</dbReference>
<evidence type="ECO:0000256" key="1">
    <source>
        <dbReference type="SAM" id="Phobius"/>
    </source>
</evidence>
<reference evidence="3 4" key="1">
    <citation type="submission" date="2013-09" db="EMBL/GenBank/DDBJ databases">
        <authorList>
            <person name="Zeng Z."/>
            <person name="Chen C."/>
        </authorList>
    </citation>
    <scope>NUCLEOTIDE SEQUENCE [LARGE SCALE GENOMIC DNA]</scope>
    <source>
        <strain evidence="3 4">WB 4.1-42</strain>
    </source>
</reference>
<feature type="transmembrane region" description="Helical" evidence="1">
    <location>
        <begin position="159"/>
        <end position="180"/>
    </location>
</feature>
<dbReference type="eggNOG" id="COG0671">
    <property type="taxonomic scope" value="Bacteria"/>
</dbReference>
<dbReference type="Pfam" id="PF01569">
    <property type="entry name" value="PAP2"/>
    <property type="match status" value="1"/>
</dbReference>
<keyword evidence="1" id="KW-0472">Membrane</keyword>
<dbReference type="InterPro" id="IPR000326">
    <property type="entry name" value="PAP2/HPO"/>
</dbReference>
<feature type="domain" description="Phosphatidic acid phosphatase type 2/haloperoxidase" evidence="2">
    <location>
        <begin position="61"/>
        <end position="174"/>
    </location>
</feature>
<dbReference type="STRING" id="1121898.GCA_000422725_03331"/>
<sequence length="204" mass="23910">MLEKLVEIDRDVFVYLNSLGSETFDPLWLLITKFTSWIPIFAIIFYLTFKRLGWRHALLVVGMITVLLLLTDQTTNLIKNGIQRLRPGNNPDIADLIRAVQRRKSFSFISGHASNSMAVAFFLYRVMHPYIKYMGFFFLWPLIFAYSRIYLGLHYPGDILMGYLYGIFTGWLVLKLYIYLRDRFFPQEQEELDNPTNSEPVTNG</sequence>
<evidence type="ECO:0000313" key="4">
    <source>
        <dbReference type="Proteomes" id="UP000030111"/>
    </source>
</evidence>